<sequence>MQTADSSTTAMQVFEQWHPHLILLDIHLPDFDGYEVARRMRGQWAGQAQNDSSH</sequence>
<evidence type="ECO:0000313" key="3">
    <source>
        <dbReference type="EMBL" id="MBT9317708.1"/>
    </source>
</evidence>
<reference evidence="3" key="1">
    <citation type="submission" date="2020-11" db="EMBL/GenBank/DDBJ databases">
        <authorList>
            <person name="Konstantinou D."/>
            <person name="Gkelis S."/>
            <person name="Popin R."/>
            <person name="Fewer D."/>
            <person name="Sivonen K."/>
        </authorList>
    </citation>
    <scope>NUCLEOTIDE SEQUENCE</scope>
    <source>
        <strain evidence="3">TAU-MAC 1115</strain>
    </source>
</reference>
<feature type="modified residue" description="4-aspartylphosphate" evidence="1">
    <location>
        <position position="25"/>
    </location>
</feature>
<dbReference type="GO" id="GO:0000160">
    <property type="term" value="P:phosphorelay signal transduction system"/>
    <property type="evidence" value="ECO:0007669"/>
    <property type="project" value="InterPro"/>
</dbReference>
<dbReference type="Pfam" id="PF00072">
    <property type="entry name" value="Response_reg"/>
    <property type="match status" value="1"/>
</dbReference>
<protein>
    <submittedName>
        <fullName evidence="3">Response regulator</fullName>
    </submittedName>
</protein>
<dbReference type="InterPro" id="IPR011006">
    <property type="entry name" value="CheY-like_superfamily"/>
</dbReference>
<evidence type="ECO:0000259" key="2">
    <source>
        <dbReference type="PROSITE" id="PS50110"/>
    </source>
</evidence>
<dbReference type="EMBL" id="JADOES010000056">
    <property type="protein sequence ID" value="MBT9317708.1"/>
    <property type="molecule type" value="Genomic_DNA"/>
</dbReference>
<accession>A0A947DIR6</accession>
<dbReference type="PROSITE" id="PS50110">
    <property type="entry name" value="RESPONSE_REGULATORY"/>
    <property type="match status" value="1"/>
</dbReference>
<dbReference type="AlphaFoldDB" id="A0A947DIR6"/>
<comment type="caution">
    <text evidence="3">The sequence shown here is derived from an EMBL/GenBank/DDBJ whole genome shotgun (WGS) entry which is preliminary data.</text>
</comment>
<keyword evidence="1" id="KW-0597">Phosphoprotein</keyword>
<dbReference type="InterPro" id="IPR001789">
    <property type="entry name" value="Sig_transdc_resp-reg_receiver"/>
</dbReference>
<name>A0A947DIR6_9CYAN</name>
<reference evidence="3" key="2">
    <citation type="journal article" date="2021" name="Mar. Drugs">
        <title>Genome Reduction and Secondary Metabolism of the Marine Sponge-Associated Cyanobacterium Leptothoe.</title>
        <authorList>
            <person name="Konstantinou D."/>
            <person name="Popin R.V."/>
            <person name="Fewer D.P."/>
            <person name="Sivonen K."/>
            <person name="Gkelis S."/>
        </authorList>
    </citation>
    <scope>NUCLEOTIDE SEQUENCE</scope>
    <source>
        <strain evidence="3">TAU-MAC 1115</strain>
    </source>
</reference>
<proteinExistence type="predicted"/>
<dbReference type="Gene3D" id="3.40.50.2300">
    <property type="match status" value="1"/>
</dbReference>
<evidence type="ECO:0000313" key="4">
    <source>
        <dbReference type="Proteomes" id="UP000717364"/>
    </source>
</evidence>
<organism evidence="3 4">
    <name type="scientific">Leptothoe spongobia TAU-MAC 1115</name>
    <dbReference type="NCBI Taxonomy" id="1967444"/>
    <lineage>
        <taxon>Bacteria</taxon>
        <taxon>Bacillati</taxon>
        <taxon>Cyanobacteriota</taxon>
        <taxon>Cyanophyceae</taxon>
        <taxon>Nodosilineales</taxon>
        <taxon>Cymatolegaceae</taxon>
        <taxon>Leptothoe</taxon>
        <taxon>Leptothoe spongobia</taxon>
    </lineage>
</organism>
<evidence type="ECO:0000256" key="1">
    <source>
        <dbReference type="PROSITE-ProRule" id="PRU00169"/>
    </source>
</evidence>
<dbReference type="SUPFAM" id="SSF52172">
    <property type="entry name" value="CheY-like"/>
    <property type="match status" value="1"/>
</dbReference>
<dbReference type="Proteomes" id="UP000717364">
    <property type="component" value="Unassembled WGS sequence"/>
</dbReference>
<gene>
    <name evidence="3" type="ORF">IXB50_20000</name>
</gene>
<feature type="domain" description="Response regulatory" evidence="2">
    <location>
        <begin position="1"/>
        <end position="54"/>
    </location>
</feature>
<keyword evidence="4" id="KW-1185">Reference proteome</keyword>